<name>W7U3M6_9STRA</name>
<keyword evidence="3" id="KW-1185">Reference proteome</keyword>
<dbReference type="Proteomes" id="UP000019335">
    <property type="component" value="Chromosome 7"/>
</dbReference>
<feature type="non-terminal residue" evidence="2">
    <location>
        <position position="1"/>
    </location>
</feature>
<sequence length="161" mass="16967">LSSASSSLPPQYPPSLPPSRPDYRLNFALHCGSVSGPVPAVPIFSRDALEEQLEMMMRWALARSCRLEGGGGGGGRKGGREGRYMSLPRMCWWYHKDFAPDLMAAIVPPAVGGEAAGGEAVDGGRGEGEREGGREGAEHEFEWGEGGREGGVGGSILALLL</sequence>
<gene>
    <name evidence="2" type="ORF">Naga_101715g2</name>
</gene>
<accession>W7U3M6</accession>
<organism evidence="2 3">
    <name type="scientific">Nannochloropsis gaditana</name>
    <dbReference type="NCBI Taxonomy" id="72520"/>
    <lineage>
        <taxon>Eukaryota</taxon>
        <taxon>Sar</taxon>
        <taxon>Stramenopiles</taxon>
        <taxon>Ochrophyta</taxon>
        <taxon>Eustigmatophyceae</taxon>
        <taxon>Eustigmatales</taxon>
        <taxon>Monodopsidaceae</taxon>
        <taxon>Nannochloropsis</taxon>
    </lineage>
</organism>
<proteinExistence type="predicted"/>
<reference evidence="2 3" key="1">
    <citation type="journal article" date="2014" name="Mol. Plant">
        <title>Chromosome Scale Genome Assembly and Transcriptome Profiling of Nannochloropsis gaditana in Nitrogen Depletion.</title>
        <authorList>
            <person name="Corteggiani Carpinelli E."/>
            <person name="Telatin A."/>
            <person name="Vitulo N."/>
            <person name="Forcato C."/>
            <person name="D'Angelo M."/>
            <person name="Schiavon R."/>
            <person name="Vezzi A."/>
            <person name="Giacometti G.M."/>
            <person name="Morosinotto T."/>
            <person name="Valle G."/>
        </authorList>
    </citation>
    <scope>NUCLEOTIDE SEQUENCE [LARGE SCALE GENOMIC DNA]</scope>
    <source>
        <strain evidence="2 3">B-31</strain>
    </source>
</reference>
<evidence type="ECO:0000256" key="1">
    <source>
        <dbReference type="SAM" id="MobiDB-lite"/>
    </source>
</evidence>
<dbReference type="EMBL" id="AZIL01000502">
    <property type="protein sequence ID" value="EWM27309.1"/>
    <property type="molecule type" value="Genomic_DNA"/>
</dbReference>
<protein>
    <submittedName>
        <fullName evidence="2">Uncharacterized protein</fullName>
    </submittedName>
</protein>
<feature type="region of interest" description="Disordered" evidence="1">
    <location>
        <begin position="115"/>
        <end position="149"/>
    </location>
</feature>
<evidence type="ECO:0000313" key="2">
    <source>
        <dbReference type="EMBL" id="EWM27309.1"/>
    </source>
</evidence>
<comment type="caution">
    <text evidence="2">The sequence shown here is derived from an EMBL/GenBank/DDBJ whole genome shotgun (WGS) entry which is preliminary data.</text>
</comment>
<evidence type="ECO:0000313" key="3">
    <source>
        <dbReference type="Proteomes" id="UP000019335"/>
    </source>
</evidence>
<feature type="compositionally biased region" description="Basic and acidic residues" evidence="1">
    <location>
        <begin position="122"/>
        <end position="148"/>
    </location>
</feature>
<dbReference type="AlphaFoldDB" id="W7U3M6"/>